<keyword evidence="3" id="KW-1185">Reference proteome</keyword>
<organism evidence="2 3">
    <name type="scientific">Ambrosia artemisiifolia</name>
    <name type="common">Common ragweed</name>
    <dbReference type="NCBI Taxonomy" id="4212"/>
    <lineage>
        <taxon>Eukaryota</taxon>
        <taxon>Viridiplantae</taxon>
        <taxon>Streptophyta</taxon>
        <taxon>Embryophyta</taxon>
        <taxon>Tracheophyta</taxon>
        <taxon>Spermatophyta</taxon>
        <taxon>Magnoliopsida</taxon>
        <taxon>eudicotyledons</taxon>
        <taxon>Gunneridae</taxon>
        <taxon>Pentapetalae</taxon>
        <taxon>asterids</taxon>
        <taxon>campanulids</taxon>
        <taxon>Asterales</taxon>
        <taxon>Asteraceae</taxon>
        <taxon>Asteroideae</taxon>
        <taxon>Heliantheae alliance</taxon>
        <taxon>Heliantheae</taxon>
        <taxon>Ambrosia</taxon>
    </lineage>
</organism>
<dbReference type="Proteomes" id="UP001206925">
    <property type="component" value="Unassembled WGS sequence"/>
</dbReference>
<proteinExistence type="predicted"/>
<gene>
    <name evidence="2" type="ORF">M8C21_005685</name>
</gene>
<name>A0AAD5G130_AMBAR</name>
<reference evidence="2" key="1">
    <citation type="submission" date="2022-06" db="EMBL/GenBank/DDBJ databases">
        <title>Uncovering the hologenomic basis of an extraordinary plant invasion.</title>
        <authorList>
            <person name="Bieker V.C."/>
            <person name="Martin M.D."/>
            <person name="Gilbert T."/>
            <person name="Hodgins K."/>
            <person name="Battlay P."/>
            <person name="Petersen B."/>
            <person name="Wilson J."/>
        </authorList>
    </citation>
    <scope>NUCLEOTIDE SEQUENCE</scope>
    <source>
        <strain evidence="2">AA19_3_7</strain>
        <tissue evidence="2">Leaf</tissue>
    </source>
</reference>
<accession>A0AAD5G130</accession>
<sequence length="97" mass="11028">MTISTWKDLPQTSLAATADKQDRAGKVDMYDKEVEDAKKELEEARADKEASSKEIVDKLTIENENLKDTVSSLEQKSDDTQGEQRTKRALRSLFYES</sequence>
<dbReference type="EMBL" id="JAMZMK010012217">
    <property type="protein sequence ID" value="KAI7724464.1"/>
    <property type="molecule type" value="Genomic_DNA"/>
</dbReference>
<feature type="region of interest" description="Disordered" evidence="1">
    <location>
        <begin position="69"/>
        <end position="97"/>
    </location>
</feature>
<dbReference type="AlphaFoldDB" id="A0AAD5G130"/>
<evidence type="ECO:0000256" key="1">
    <source>
        <dbReference type="SAM" id="MobiDB-lite"/>
    </source>
</evidence>
<comment type="caution">
    <text evidence="2">The sequence shown here is derived from an EMBL/GenBank/DDBJ whole genome shotgun (WGS) entry which is preliminary data.</text>
</comment>
<feature type="compositionally biased region" description="Basic and acidic residues" evidence="1">
    <location>
        <begin position="75"/>
        <end position="86"/>
    </location>
</feature>
<evidence type="ECO:0000313" key="3">
    <source>
        <dbReference type="Proteomes" id="UP001206925"/>
    </source>
</evidence>
<protein>
    <submittedName>
        <fullName evidence="2">Uncharacterized protein</fullName>
    </submittedName>
</protein>
<evidence type="ECO:0000313" key="2">
    <source>
        <dbReference type="EMBL" id="KAI7724464.1"/>
    </source>
</evidence>